<gene>
    <name evidence="3" type="ORF">Mal48_22440</name>
</gene>
<dbReference type="CDD" id="cd07389">
    <property type="entry name" value="MPP_PhoD"/>
    <property type="match status" value="1"/>
</dbReference>
<keyword evidence="4" id="KW-1185">Reference proteome</keyword>
<dbReference type="InterPro" id="IPR018946">
    <property type="entry name" value="PhoD-like_MPP"/>
</dbReference>
<dbReference type="KEGG" id="tpol:Mal48_22440"/>
<dbReference type="AlphaFoldDB" id="A0A517QMY3"/>
<proteinExistence type="predicted"/>
<dbReference type="EMBL" id="CP036267">
    <property type="protein sequence ID" value="QDT32993.1"/>
    <property type="molecule type" value="Genomic_DNA"/>
</dbReference>
<evidence type="ECO:0000313" key="4">
    <source>
        <dbReference type="Proteomes" id="UP000315724"/>
    </source>
</evidence>
<dbReference type="InterPro" id="IPR052900">
    <property type="entry name" value="Phospholipid_Metab_Enz"/>
</dbReference>
<organism evidence="3 4">
    <name type="scientific">Thalassoglobus polymorphus</name>
    <dbReference type="NCBI Taxonomy" id="2527994"/>
    <lineage>
        <taxon>Bacteria</taxon>
        <taxon>Pseudomonadati</taxon>
        <taxon>Planctomycetota</taxon>
        <taxon>Planctomycetia</taxon>
        <taxon>Planctomycetales</taxon>
        <taxon>Planctomycetaceae</taxon>
        <taxon>Thalassoglobus</taxon>
    </lineage>
</organism>
<sequence length="521" mass="58470">MRQDVKNTIGMALEGITVSHRLFYILSLSIFLVGCAKDSSNSSEADPSDKTPDSSLMAGQGIMVGELTDQSAFVQVRLTQGDQLIERDLPGVPGVVKFTLSQGDTQIGDAVTVQALETYDFIARSVWDGLSPGTEYTCKTEIGADENSLQPGPTATFSTLYGAELNEPLSFVVVTGMNFAKFHGDDRIDLEQHKIENNRELPEPYSGPDKHLGYPALNTILKKKPLFFVGTGDNVYYDTPDNPRAETVKELRQKWHEQFRQPRFISLFAAVPTYWEVDDHDYRIDDGDNSGDYKPTPETARRMMLEQLPIAAHGDENVKTYRTHRISKDLQLWFTEGRIYRSDNAAPDGPEKTIWGEEQKEWLKKTLVESDAAFKILISPTPMIGPDDLRKTDNHTNVGGFQHERDEFFDWLNESGVAKQNFYIVCGDRHWQYHSIHPSGIEEFSSGALIDENSRPGRLPGDPKSTDPEGTIKQPYSQREASGGFLEIQLTPQSETGSSKLAFLWNDEHGEIQHEEVKTAD</sequence>
<dbReference type="InterPro" id="IPR029052">
    <property type="entry name" value="Metallo-depent_PP-like"/>
</dbReference>
<dbReference type="InterPro" id="IPR038607">
    <property type="entry name" value="PhoD-like_sf"/>
</dbReference>
<feature type="region of interest" description="Disordered" evidence="1">
    <location>
        <begin position="450"/>
        <end position="483"/>
    </location>
</feature>
<dbReference type="PANTHER" id="PTHR43606:SF1">
    <property type="entry name" value="PHOD-LIKE PHOSPHATASE METALLOPHOSPHATASE DOMAIN-CONTAINING PROTEIN"/>
    <property type="match status" value="1"/>
</dbReference>
<name>A0A517QMY3_9PLAN</name>
<dbReference type="PROSITE" id="PS51257">
    <property type="entry name" value="PROKAR_LIPOPROTEIN"/>
    <property type="match status" value="1"/>
</dbReference>
<accession>A0A517QMY3</accession>
<evidence type="ECO:0000259" key="2">
    <source>
        <dbReference type="Pfam" id="PF09423"/>
    </source>
</evidence>
<dbReference type="Pfam" id="PF09423">
    <property type="entry name" value="PhoD"/>
    <property type="match status" value="1"/>
</dbReference>
<dbReference type="PANTHER" id="PTHR43606">
    <property type="entry name" value="PHOSPHATASE, PUTATIVE (AFU_ORTHOLOGUE AFUA_6G08710)-RELATED"/>
    <property type="match status" value="1"/>
</dbReference>
<evidence type="ECO:0000313" key="3">
    <source>
        <dbReference type="EMBL" id="QDT32993.1"/>
    </source>
</evidence>
<feature type="domain" description="PhoD-like phosphatase metallophosphatase" evidence="2">
    <location>
        <begin position="213"/>
        <end position="452"/>
    </location>
</feature>
<evidence type="ECO:0000256" key="1">
    <source>
        <dbReference type="SAM" id="MobiDB-lite"/>
    </source>
</evidence>
<dbReference type="Proteomes" id="UP000315724">
    <property type="component" value="Chromosome"/>
</dbReference>
<reference evidence="3 4" key="1">
    <citation type="submission" date="2019-02" db="EMBL/GenBank/DDBJ databases">
        <title>Deep-cultivation of Planctomycetes and their phenomic and genomic characterization uncovers novel biology.</title>
        <authorList>
            <person name="Wiegand S."/>
            <person name="Jogler M."/>
            <person name="Boedeker C."/>
            <person name="Pinto D."/>
            <person name="Vollmers J."/>
            <person name="Rivas-Marin E."/>
            <person name="Kohn T."/>
            <person name="Peeters S.H."/>
            <person name="Heuer A."/>
            <person name="Rast P."/>
            <person name="Oberbeckmann S."/>
            <person name="Bunk B."/>
            <person name="Jeske O."/>
            <person name="Meyerdierks A."/>
            <person name="Storesund J.E."/>
            <person name="Kallscheuer N."/>
            <person name="Luecker S."/>
            <person name="Lage O.M."/>
            <person name="Pohl T."/>
            <person name="Merkel B.J."/>
            <person name="Hornburger P."/>
            <person name="Mueller R.-W."/>
            <person name="Bruemmer F."/>
            <person name="Labrenz M."/>
            <person name="Spormann A.M."/>
            <person name="Op den Camp H."/>
            <person name="Overmann J."/>
            <person name="Amann R."/>
            <person name="Jetten M.S.M."/>
            <person name="Mascher T."/>
            <person name="Medema M.H."/>
            <person name="Devos D.P."/>
            <person name="Kaster A.-K."/>
            <person name="Ovreas L."/>
            <person name="Rohde M."/>
            <person name="Galperin M.Y."/>
            <person name="Jogler C."/>
        </authorList>
    </citation>
    <scope>NUCLEOTIDE SEQUENCE [LARGE SCALE GENOMIC DNA]</scope>
    <source>
        <strain evidence="3 4">Mal48</strain>
    </source>
</reference>
<protein>
    <submittedName>
        <fullName evidence="3">PhoD-like phosphatase</fullName>
    </submittedName>
</protein>
<dbReference type="SUPFAM" id="SSF56300">
    <property type="entry name" value="Metallo-dependent phosphatases"/>
    <property type="match status" value="1"/>
</dbReference>
<dbReference type="Gene3D" id="3.60.21.70">
    <property type="entry name" value="PhoD-like phosphatase"/>
    <property type="match status" value="1"/>
</dbReference>